<dbReference type="EMBL" id="CP038148">
    <property type="protein sequence ID" value="QBQ98535.1"/>
    <property type="molecule type" value="Genomic_DNA"/>
</dbReference>
<dbReference type="Proteomes" id="UP000295727">
    <property type="component" value="Chromosome 1"/>
</dbReference>
<dbReference type="KEGG" id="ppai:E1956_07105"/>
<evidence type="ECO:0000313" key="1">
    <source>
        <dbReference type="EMBL" id="QBQ98535.1"/>
    </source>
</evidence>
<sequence>MLSPIEKPVSHGYPGGRGWCEFDFFDQNYKYVNGIRVNIQDHADTNVCNWIEGVSAATYKGQPALLTTVQYHRGIDPAKTVDEIGNSYHRFTALLILTPHQDGSLSIRQDDSCLGPGNQIGELAIARKRIAECSQ</sequence>
<dbReference type="OrthoDB" id="8596301at2"/>
<name>A0A4P7CRR8_9BURK</name>
<organism evidence="1 2">
    <name type="scientific">Paraburkholderia pallida</name>
    <dbReference type="NCBI Taxonomy" id="2547399"/>
    <lineage>
        <taxon>Bacteria</taxon>
        <taxon>Pseudomonadati</taxon>
        <taxon>Pseudomonadota</taxon>
        <taxon>Betaproteobacteria</taxon>
        <taxon>Burkholderiales</taxon>
        <taxon>Burkholderiaceae</taxon>
        <taxon>Paraburkholderia</taxon>
    </lineage>
</organism>
<accession>A0A4P7CRR8</accession>
<gene>
    <name evidence="1" type="ORF">E1956_07105</name>
</gene>
<keyword evidence="2" id="KW-1185">Reference proteome</keyword>
<proteinExistence type="predicted"/>
<evidence type="ECO:0000313" key="2">
    <source>
        <dbReference type="Proteomes" id="UP000295727"/>
    </source>
</evidence>
<reference evidence="1 2" key="1">
    <citation type="submission" date="2019-03" db="EMBL/GenBank/DDBJ databases">
        <title>Paraburkholderia sp. 7MH5, isolated from subtropical forest soil.</title>
        <authorList>
            <person name="Gao Z.-H."/>
            <person name="Qiu L.-H."/>
        </authorList>
    </citation>
    <scope>NUCLEOTIDE SEQUENCE [LARGE SCALE GENOMIC DNA]</scope>
    <source>
        <strain evidence="1 2">7MH5</strain>
    </source>
</reference>
<dbReference type="AlphaFoldDB" id="A0A4P7CRR8"/>
<protein>
    <submittedName>
        <fullName evidence="1">Uncharacterized protein</fullName>
    </submittedName>
</protein>